<name>A0AA36DEF1_9BILA</name>
<reference evidence="3" key="1">
    <citation type="submission" date="2023-06" db="EMBL/GenBank/DDBJ databases">
        <authorList>
            <person name="Delattre M."/>
        </authorList>
    </citation>
    <scope>NUCLEOTIDE SEQUENCE</scope>
    <source>
        <strain evidence="3">AF72</strain>
    </source>
</reference>
<dbReference type="GO" id="GO:0016491">
    <property type="term" value="F:oxidoreductase activity"/>
    <property type="evidence" value="ECO:0007669"/>
    <property type="project" value="UniProtKB-KW"/>
</dbReference>
<evidence type="ECO:0000313" key="4">
    <source>
        <dbReference type="Proteomes" id="UP001177023"/>
    </source>
</evidence>
<evidence type="ECO:0000256" key="1">
    <source>
        <dbReference type="ARBA" id="ARBA00023002"/>
    </source>
</evidence>
<feature type="non-terminal residue" evidence="3">
    <location>
        <position position="304"/>
    </location>
</feature>
<evidence type="ECO:0000256" key="2">
    <source>
        <dbReference type="SAM" id="MobiDB-lite"/>
    </source>
</evidence>
<dbReference type="Gene3D" id="3.40.50.720">
    <property type="entry name" value="NAD(P)-binding Rossmann-like Domain"/>
    <property type="match status" value="1"/>
</dbReference>
<dbReference type="SUPFAM" id="SSF51735">
    <property type="entry name" value="NAD(P)-binding Rossmann-fold domains"/>
    <property type="match status" value="1"/>
</dbReference>
<dbReference type="AlphaFoldDB" id="A0AA36DEF1"/>
<protein>
    <submittedName>
        <fullName evidence="3">Uncharacterized protein</fullName>
    </submittedName>
</protein>
<keyword evidence="4" id="KW-1185">Reference proteome</keyword>
<dbReference type="PANTHER" id="PTHR43157">
    <property type="entry name" value="PHOSPHATIDYLINOSITOL-GLYCAN BIOSYNTHESIS CLASS F PROTEIN-RELATED"/>
    <property type="match status" value="1"/>
</dbReference>
<evidence type="ECO:0000313" key="3">
    <source>
        <dbReference type="EMBL" id="CAJ0585176.1"/>
    </source>
</evidence>
<dbReference type="PANTHER" id="PTHR43157:SF31">
    <property type="entry name" value="PHOSPHATIDYLINOSITOL-GLYCAN BIOSYNTHESIS CLASS F PROTEIN"/>
    <property type="match status" value="1"/>
</dbReference>
<gene>
    <name evidence="3" type="ORF">MSPICULIGERA_LOCUS23207</name>
</gene>
<dbReference type="InterPro" id="IPR036291">
    <property type="entry name" value="NAD(P)-bd_dom_sf"/>
</dbReference>
<feature type="region of interest" description="Disordered" evidence="2">
    <location>
        <begin position="248"/>
        <end position="267"/>
    </location>
</feature>
<proteinExistence type="predicted"/>
<organism evidence="3 4">
    <name type="scientific">Mesorhabditis spiculigera</name>
    <dbReference type="NCBI Taxonomy" id="96644"/>
    <lineage>
        <taxon>Eukaryota</taxon>
        <taxon>Metazoa</taxon>
        <taxon>Ecdysozoa</taxon>
        <taxon>Nematoda</taxon>
        <taxon>Chromadorea</taxon>
        <taxon>Rhabditida</taxon>
        <taxon>Rhabditina</taxon>
        <taxon>Rhabditomorpha</taxon>
        <taxon>Rhabditoidea</taxon>
        <taxon>Rhabditidae</taxon>
        <taxon>Mesorhabditinae</taxon>
        <taxon>Mesorhabditis</taxon>
    </lineage>
</organism>
<comment type="caution">
    <text evidence="3">The sequence shown here is derived from an EMBL/GenBank/DDBJ whole genome shotgun (WGS) entry which is preliminary data.</text>
</comment>
<dbReference type="Proteomes" id="UP001177023">
    <property type="component" value="Unassembled WGS sequence"/>
</dbReference>
<keyword evidence="1" id="KW-0560">Oxidoreductase</keyword>
<sequence>MNVNVVAHAALIEILRPVLARDHRVLLMGSCCSHACLATNRIKTDSSFLYDAHGPYQAYAFSKLLLAVYGEMHAQSMHITHPGATLCVVHPGVVPSALYRKTNPLTRLAIGYMLPLIARSAEDAAILSLHTAFREDVKSGLYFEDGQPTSVGRDLEKATKMAMLLPTTGGTIRLLLAEDWVAKRQNTARLYVLLQKKCQVASELDGAYLAYSAALTKFGCKTGIWAIKNKAPKQMPEFISAVQPELAAAAPPAEQPPPTSPELWASTPGGQDDLACPLALETLVAYQKKEAKEHLDRVGGPIFF</sequence>
<accession>A0AA36DEF1</accession>
<dbReference type="EMBL" id="CATQJA010002702">
    <property type="protein sequence ID" value="CAJ0585176.1"/>
    <property type="molecule type" value="Genomic_DNA"/>
</dbReference>